<dbReference type="Proteomes" id="UP000273270">
    <property type="component" value="Chromosome"/>
</dbReference>
<reference evidence="3 4" key="1">
    <citation type="submission" date="2018-06" db="EMBL/GenBank/DDBJ databases">
        <authorList>
            <consortium name="Pathogen Informatics"/>
            <person name="Doyle S."/>
        </authorList>
    </citation>
    <scope>NUCLEOTIDE SEQUENCE [LARGE SCALE GENOMIC DNA]</scope>
    <source>
        <strain evidence="3 4">NCTC13533</strain>
    </source>
</reference>
<keyword evidence="3" id="KW-0067">ATP-binding</keyword>
<dbReference type="AlphaFoldDB" id="A0A376DS31"/>
<organism evidence="3 4">
    <name type="scientific">Chryseobacterium carnipullorum</name>
    <dbReference type="NCBI Taxonomy" id="1124835"/>
    <lineage>
        <taxon>Bacteria</taxon>
        <taxon>Pseudomonadati</taxon>
        <taxon>Bacteroidota</taxon>
        <taxon>Flavobacteriia</taxon>
        <taxon>Flavobacteriales</taxon>
        <taxon>Weeksellaceae</taxon>
        <taxon>Chryseobacterium group</taxon>
        <taxon>Chryseobacterium</taxon>
    </lineage>
</organism>
<feature type="domain" description="RGS" evidence="1">
    <location>
        <begin position="36"/>
        <end position="184"/>
    </location>
</feature>
<dbReference type="OrthoDB" id="997844at2"/>
<keyword evidence="5" id="KW-1185">Reference proteome</keyword>
<reference evidence="2" key="3">
    <citation type="submission" date="2018-11" db="EMBL/GenBank/DDBJ databases">
        <title>Proposal to divide the Flavobacteriaceae and reorganize its genera based on Amino Acid Identity values calculated from whole genome sequences.</title>
        <authorList>
            <person name="Nicholson A.C."/>
            <person name="Gulvik C.A."/>
            <person name="Whitney A.M."/>
            <person name="Humrighouse B.W."/>
            <person name="Bell M."/>
            <person name="Holmes B."/>
            <person name="Steigerwalt A."/>
            <person name="Villarma A."/>
            <person name="Sheth M."/>
            <person name="Batra D."/>
            <person name="Pryor J."/>
            <person name="Bernardet J.-F."/>
            <person name="Hugo C."/>
            <person name="Kampfer P."/>
            <person name="Newman J."/>
            <person name="Mcquiston J.R."/>
        </authorList>
    </citation>
    <scope>NUCLEOTIDE SEQUENCE [LARGE SCALE GENOMIC DNA]</scope>
    <source>
        <strain evidence="2">G0188</strain>
    </source>
</reference>
<evidence type="ECO:0000313" key="5">
    <source>
        <dbReference type="Proteomes" id="UP000273270"/>
    </source>
</evidence>
<dbReference type="SUPFAM" id="SSF52540">
    <property type="entry name" value="P-loop containing nucleoside triphosphate hydrolases"/>
    <property type="match status" value="1"/>
</dbReference>
<dbReference type="InterPro" id="IPR016137">
    <property type="entry name" value="RGS"/>
</dbReference>
<protein>
    <submittedName>
        <fullName evidence="3">Predicted ATP-binding protein involved in virulence</fullName>
    </submittedName>
</protein>
<accession>A0A3G6M9B2</accession>
<evidence type="ECO:0000313" key="3">
    <source>
        <dbReference type="EMBL" id="STC94494.1"/>
    </source>
</evidence>
<evidence type="ECO:0000259" key="1">
    <source>
        <dbReference type="PROSITE" id="PS50132"/>
    </source>
</evidence>
<reference evidence="5" key="2">
    <citation type="submission" date="2018-11" db="EMBL/GenBank/DDBJ databases">
        <title>Proposal to divide the Flavobacteriaceae and reorganize its genera based on Amino Acid Identity values calculated from whole genome sequences.</title>
        <authorList>
            <person name="Nicholson A.C."/>
            <person name="Gulvik C.A."/>
            <person name="Whitney A.M."/>
            <person name="Humrighouse B.W."/>
            <person name="Bell M."/>
            <person name="Holmes B."/>
            <person name="Steigerwalt A.G."/>
            <person name="Villarma A."/>
            <person name="Sheth M."/>
            <person name="Batra D."/>
            <person name="Pryor J."/>
            <person name="Bernardet J.-F."/>
            <person name="Hugo C."/>
            <person name="Kampfer P."/>
            <person name="Newman J."/>
            <person name="McQuiston J.R."/>
        </authorList>
    </citation>
    <scope>NUCLEOTIDE SEQUENCE [LARGE SCALE GENOMIC DNA]</scope>
    <source>
        <strain evidence="5">G0188</strain>
    </source>
</reference>
<dbReference type="EMBL" id="CP033920">
    <property type="protein sequence ID" value="AZA49489.1"/>
    <property type="molecule type" value="Genomic_DNA"/>
</dbReference>
<sequence>MKTYNYEEYQKYHFLFDFTWNYDFSKKDILKFKKDFRKSIKTLASEEFFTFDRFYHPLMDFFNSYISNHSILSLLKEDVNQKIQEVSKSVEHNVSVDNVINLIFENLSEIIDFKRIGLFSDYINDLNADDTHIAFKFKQAVNYFNNQLFSSLKVKPLFDENNQAISDLYEVDINQKFLNTDIFNIPISFFEPEILMNKNGKNYPFNRLSSGEQQMIHSILNITYHLYNIKSVKKDRKRKYEDINIIFDEVELYFHPEYQRKFIANLLQKLTVNDFKNFSFNLIFSTHSPFILSDIPSQNILKLSEGLPIEDSDNVNSFGANIHDLLADEFFLEGNTVGTFASSKIDEIIRFLFLKNQILELEKNIVSDIYSKSLVNHMKEEISSINNKLEKEISYSKDQILEVAELVGEPLVRNKIMEMVEIIFAN</sequence>
<keyword evidence="3" id="KW-0547">Nucleotide-binding</keyword>
<dbReference type="GO" id="GO:0005524">
    <property type="term" value="F:ATP binding"/>
    <property type="evidence" value="ECO:0007669"/>
    <property type="project" value="UniProtKB-KW"/>
</dbReference>
<dbReference type="EMBL" id="UFVQ01000003">
    <property type="protein sequence ID" value="STC94494.1"/>
    <property type="molecule type" value="Genomic_DNA"/>
</dbReference>
<evidence type="ECO:0000313" key="2">
    <source>
        <dbReference type="EMBL" id="AZA49489.1"/>
    </source>
</evidence>
<name>A0A376DS31_CHRCU</name>
<dbReference type="Proteomes" id="UP000255224">
    <property type="component" value="Unassembled WGS sequence"/>
</dbReference>
<gene>
    <name evidence="2" type="ORF">EG346_15470</name>
    <name evidence="3" type="ORF">NCTC13533_01602</name>
</gene>
<dbReference type="RefSeq" id="WP_123879764.1">
    <property type="nucleotide sequence ID" value="NZ_CP033920.1"/>
</dbReference>
<dbReference type="InterPro" id="IPR027417">
    <property type="entry name" value="P-loop_NTPase"/>
</dbReference>
<dbReference type="PROSITE" id="PS50132">
    <property type="entry name" value="RGS"/>
    <property type="match status" value="1"/>
</dbReference>
<dbReference type="KEGG" id="ccau:EG346_15470"/>
<evidence type="ECO:0000313" key="4">
    <source>
        <dbReference type="Proteomes" id="UP000255224"/>
    </source>
</evidence>
<accession>A0A376DS31</accession>
<dbReference type="Gene3D" id="3.40.50.300">
    <property type="entry name" value="P-loop containing nucleotide triphosphate hydrolases"/>
    <property type="match status" value="1"/>
</dbReference>
<proteinExistence type="predicted"/>